<gene>
    <name evidence="1" type="ORF">E2C01_004854</name>
</gene>
<protein>
    <submittedName>
        <fullName evidence="1">Uncharacterized protein</fullName>
    </submittedName>
</protein>
<accession>A0A5B7CV15</accession>
<sequence length="105" mass="11318">MWSPAVCSPLHPTSASLGVSGLGKHSYLSWQSSFSQVLILAGNQTAPEPHTQHQHAAAPTDTYSHLFGTPKAPYLHKLFPYTQHLPAPLLSAPQHLSILSTGTRI</sequence>
<name>A0A5B7CV15_PORTR</name>
<organism evidence="1 2">
    <name type="scientific">Portunus trituberculatus</name>
    <name type="common">Swimming crab</name>
    <name type="synonym">Neptunus trituberculatus</name>
    <dbReference type="NCBI Taxonomy" id="210409"/>
    <lineage>
        <taxon>Eukaryota</taxon>
        <taxon>Metazoa</taxon>
        <taxon>Ecdysozoa</taxon>
        <taxon>Arthropoda</taxon>
        <taxon>Crustacea</taxon>
        <taxon>Multicrustacea</taxon>
        <taxon>Malacostraca</taxon>
        <taxon>Eumalacostraca</taxon>
        <taxon>Eucarida</taxon>
        <taxon>Decapoda</taxon>
        <taxon>Pleocyemata</taxon>
        <taxon>Brachyura</taxon>
        <taxon>Eubrachyura</taxon>
        <taxon>Portunoidea</taxon>
        <taxon>Portunidae</taxon>
        <taxon>Portuninae</taxon>
        <taxon>Portunus</taxon>
    </lineage>
</organism>
<comment type="caution">
    <text evidence="1">The sequence shown here is derived from an EMBL/GenBank/DDBJ whole genome shotgun (WGS) entry which is preliminary data.</text>
</comment>
<evidence type="ECO:0000313" key="2">
    <source>
        <dbReference type="Proteomes" id="UP000324222"/>
    </source>
</evidence>
<dbReference type="Proteomes" id="UP000324222">
    <property type="component" value="Unassembled WGS sequence"/>
</dbReference>
<dbReference type="EMBL" id="VSRR010000201">
    <property type="protein sequence ID" value="MPC12176.1"/>
    <property type="molecule type" value="Genomic_DNA"/>
</dbReference>
<reference evidence="1 2" key="1">
    <citation type="submission" date="2019-05" db="EMBL/GenBank/DDBJ databases">
        <title>Another draft genome of Portunus trituberculatus and its Hox gene families provides insights of decapod evolution.</title>
        <authorList>
            <person name="Jeong J.-H."/>
            <person name="Song I."/>
            <person name="Kim S."/>
            <person name="Choi T."/>
            <person name="Kim D."/>
            <person name="Ryu S."/>
            <person name="Kim W."/>
        </authorList>
    </citation>
    <scope>NUCLEOTIDE SEQUENCE [LARGE SCALE GENOMIC DNA]</scope>
    <source>
        <tissue evidence="1">Muscle</tissue>
    </source>
</reference>
<proteinExistence type="predicted"/>
<evidence type="ECO:0000313" key="1">
    <source>
        <dbReference type="EMBL" id="MPC12176.1"/>
    </source>
</evidence>
<keyword evidence="2" id="KW-1185">Reference proteome</keyword>
<dbReference type="AlphaFoldDB" id="A0A5B7CV15"/>